<dbReference type="Proteomes" id="UP000316639">
    <property type="component" value="Unassembled WGS sequence"/>
</dbReference>
<dbReference type="AlphaFoldDB" id="A0A563EXT7"/>
<protein>
    <submittedName>
        <fullName evidence="1">Uncharacterized protein</fullName>
    </submittedName>
</protein>
<comment type="caution">
    <text evidence="1">The sequence shown here is derived from an EMBL/GenBank/DDBJ whole genome shotgun (WGS) entry which is preliminary data.</text>
</comment>
<organism evidence="1 2">
    <name type="scientific">Lentzea tibetensis</name>
    <dbReference type="NCBI Taxonomy" id="2591470"/>
    <lineage>
        <taxon>Bacteria</taxon>
        <taxon>Bacillati</taxon>
        <taxon>Actinomycetota</taxon>
        <taxon>Actinomycetes</taxon>
        <taxon>Pseudonocardiales</taxon>
        <taxon>Pseudonocardiaceae</taxon>
        <taxon>Lentzea</taxon>
    </lineage>
</organism>
<accession>A0A563EXT7</accession>
<reference evidence="1 2" key="1">
    <citation type="submission" date="2019-07" db="EMBL/GenBank/DDBJ databases">
        <title>Lentzea xizangensis sp. nov., isolated from Qinghai-Tibetan Plateau Soils.</title>
        <authorList>
            <person name="Huang J."/>
        </authorList>
    </citation>
    <scope>NUCLEOTIDE SEQUENCE [LARGE SCALE GENOMIC DNA]</scope>
    <source>
        <strain evidence="1 2">FXJ1.1311</strain>
    </source>
</reference>
<evidence type="ECO:0000313" key="2">
    <source>
        <dbReference type="Proteomes" id="UP000316639"/>
    </source>
</evidence>
<name>A0A563EXT7_9PSEU</name>
<proteinExistence type="predicted"/>
<dbReference type="OrthoDB" id="3480397at2"/>
<gene>
    <name evidence="1" type="ORF">FKR81_09445</name>
</gene>
<dbReference type="EMBL" id="VOBR01000005">
    <property type="protein sequence ID" value="TWP52537.1"/>
    <property type="molecule type" value="Genomic_DNA"/>
</dbReference>
<keyword evidence="2" id="KW-1185">Reference proteome</keyword>
<dbReference type="RefSeq" id="WP_146350593.1">
    <property type="nucleotide sequence ID" value="NZ_VOBR01000005.1"/>
</dbReference>
<evidence type="ECO:0000313" key="1">
    <source>
        <dbReference type="EMBL" id="TWP52537.1"/>
    </source>
</evidence>
<sequence>MVVDVLGWSGIVVPGFKVLGVEVDAVVEIDHEAHQKRTGPVLDHDVLAMWEWPESDQPSVVRLAGVLSRHEKWRSGLRAVGRLGGFCAGAIVGEDDETCRLECAYYGVSILDSNGGLIQQGREGRAPRAKRRTLDRWVEELAYERLLTDGVLA</sequence>